<dbReference type="AlphaFoldDB" id="B4FJ49"/>
<protein>
    <submittedName>
        <fullName evidence="1">Uncharacterized protein</fullName>
    </submittedName>
</protein>
<accession>B4FJ49</accession>
<dbReference type="ExpressionAtlas" id="B4FJ49">
    <property type="expression patterns" value="baseline and differential"/>
</dbReference>
<organism evidence="1">
    <name type="scientific">Zea mays</name>
    <name type="common">Maize</name>
    <dbReference type="NCBI Taxonomy" id="4577"/>
    <lineage>
        <taxon>Eukaryota</taxon>
        <taxon>Viridiplantae</taxon>
        <taxon>Streptophyta</taxon>
        <taxon>Embryophyta</taxon>
        <taxon>Tracheophyta</taxon>
        <taxon>Spermatophyta</taxon>
        <taxon>Magnoliopsida</taxon>
        <taxon>Liliopsida</taxon>
        <taxon>Poales</taxon>
        <taxon>Poaceae</taxon>
        <taxon>PACMAD clade</taxon>
        <taxon>Panicoideae</taxon>
        <taxon>Andropogonodae</taxon>
        <taxon>Andropogoneae</taxon>
        <taxon>Tripsacinae</taxon>
        <taxon>Zea</taxon>
    </lineage>
</organism>
<sequence>MHKSESPSFLQTPIGFVYGPRGDDRASDVVPTTSCSWWTYGRMVDLISGCSPSEYLPQQTLSKCQTKGTSLLWLLV</sequence>
<reference evidence="1" key="1">
    <citation type="journal article" date="2009" name="PLoS Genet.">
        <title>Sequencing, mapping, and analysis of 27,455 maize full-length cDNAs.</title>
        <authorList>
            <person name="Soderlund C."/>
            <person name="Descour A."/>
            <person name="Kudrna D."/>
            <person name="Bomhoff M."/>
            <person name="Boyd L."/>
            <person name="Currie J."/>
            <person name="Angelova A."/>
            <person name="Collura K."/>
            <person name="Wissotski M."/>
            <person name="Ashley E."/>
            <person name="Morrow D."/>
            <person name="Fernandes J."/>
            <person name="Walbot V."/>
            <person name="Yu Y."/>
        </authorList>
    </citation>
    <scope>NUCLEOTIDE SEQUENCE</scope>
    <source>
        <strain evidence="1">B73</strain>
    </source>
</reference>
<dbReference type="EMBL" id="BT037137">
    <property type="protein sequence ID" value="ACF82142.1"/>
    <property type="molecule type" value="mRNA"/>
</dbReference>
<evidence type="ECO:0000313" key="1">
    <source>
        <dbReference type="EMBL" id="ACF82142.1"/>
    </source>
</evidence>
<proteinExistence type="evidence at transcript level"/>
<name>B4FJ49_MAIZE</name>